<dbReference type="Pfam" id="PF00104">
    <property type="entry name" value="Hormone_recep"/>
    <property type="match status" value="1"/>
</dbReference>
<keyword evidence="3" id="KW-0479">Metal-binding</keyword>
<dbReference type="GO" id="GO:0003700">
    <property type="term" value="F:DNA-binding transcription factor activity"/>
    <property type="evidence" value="ECO:0007669"/>
    <property type="project" value="InterPro"/>
</dbReference>
<evidence type="ECO:0000313" key="14">
    <source>
        <dbReference type="WBParaSite" id="Csp11.Scaffold630.g16827.t2"/>
    </source>
</evidence>
<dbReference type="PANTHER" id="PTHR45680:SF30">
    <property type="entry name" value="NUCLEAR HORMONE RECEPTOR FAMILY"/>
    <property type="match status" value="1"/>
</dbReference>
<name>A0A1I7UKC2_9PELO</name>
<dbReference type="GO" id="GO:0005634">
    <property type="term" value="C:nucleus"/>
    <property type="evidence" value="ECO:0007669"/>
    <property type="project" value="UniProtKB-SubCell"/>
</dbReference>
<dbReference type="InterPro" id="IPR013088">
    <property type="entry name" value="Znf_NHR/GATA"/>
</dbReference>
<evidence type="ECO:0000256" key="4">
    <source>
        <dbReference type="ARBA" id="ARBA00022771"/>
    </source>
</evidence>
<dbReference type="PANTHER" id="PTHR45680">
    <property type="entry name" value="NUCLEAR HORMONE RECEPTOR FAMILY"/>
    <property type="match status" value="1"/>
</dbReference>
<dbReference type="Gene3D" id="3.30.50.10">
    <property type="entry name" value="Erythroid Transcription Factor GATA-1, subunit A"/>
    <property type="match status" value="1"/>
</dbReference>
<dbReference type="SUPFAM" id="SSF57716">
    <property type="entry name" value="Glucocorticoid receptor-like (DNA-binding domain)"/>
    <property type="match status" value="1"/>
</dbReference>
<evidence type="ECO:0000259" key="12">
    <source>
        <dbReference type="PROSITE" id="PS51843"/>
    </source>
</evidence>
<dbReference type="InterPro" id="IPR000536">
    <property type="entry name" value="Nucl_hrmn_rcpt_lig-bd"/>
</dbReference>
<evidence type="ECO:0000256" key="1">
    <source>
        <dbReference type="ARBA" id="ARBA00004123"/>
    </source>
</evidence>
<evidence type="ECO:0000256" key="7">
    <source>
        <dbReference type="ARBA" id="ARBA00023125"/>
    </source>
</evidence>
<keyword evidence="6" id="KW-0805">Transcription regulation</keyword>
<dbReference type="SMART" id="SM00430">
    <property type="entry name" value="HOLI"/>
    <property type="match status" value="1"/>
</dbReference>
<keyword evidence="5" id="KW-0862">Zinc</keyword>
<evidence type="ECO:0000256" key="6">
    <source>
        <dbReference type="ARBA" id="ARBA00023015"/>
    </source>
</evidence>
<evidence type="ECO:0000256" key="8">
    <source>
        <dbReference type="ARBA" id="ARBA00023163"/>
    </source>
</evidence>
<evidence type="ECO:0000256" key="10">
    <source>
        <dbReference type="ARBA" id="ARBA00023242"/>
    </source>
</evidence>
<dbReference type="GO" id="GO:0000978">
    <property type="term" value="F:RNA polymerase II cis-regulatory region sequence-specific DNA binding"/>
    <property type="evidence" value="ECO:0007669"/>
    <property type="project" value="InterPro"/>
</dbReference>
<evidence type="ECO:0000256" key="2">
    <source>
        <dbReference type="ARBA" id="ARBA00005993"/>
    </source>
</evidence>
<dbReference type="STRING" id="1561998.A0A1I7UKC2"/>
<keyword evidence="4" id="KW-0863">Zinc-finger</keyword>
<evidence type="ECO:0000313" key="13">
    <source>
        <dbReference type="Proteomes" id="UP000095282"/>
    </source>
</evidence>
<protein>
    <submittedName>
        <fullName evidence="14">NR LBD domain-containing protein</fullName>
    </submittedName>
</protein>
<feature type="domain" description="NR LBD" evidence="12">
    <location>
        <begin position="186"/>
        <end position="427"/>
    </location>
</feature>
<feature type="domain" description="Nuclear receptor" evidence="11">
    <location>
        <begin position="19"/>
        <end position="95"/>
    </location>
</feature>
<dbReference type="AlphaFoldDB" id="A0A1I7UKC2"/>
<comment type="similarity">
    <text evidence="2">Belongs to the nuclear hormone receptor family.</text>
</comment>
<keyword evidence="9" id="KW-0675">Receptor</keyword>
<dbReference type="InterPro" id="IPR001628">
    <property type="entry name" value="Znf_hrmn_rcpt"/>
</dbReference>
<dbReference type="SUPFAM" id="SSF48508">
    <property type="entry name" value="Nuclear receptor ligand-binding domain"/>
    <property type="match status" value="1"/>
</dbReference>
<dbReference type="eggNOG" id="KOG3575">
    <property type="taxonomic scope" value="Eukaryota"/>
</dbReference>
<dbReference type="Gene3D" id="1.10.565.10">
    <property type="entry name" value="Retinoid X Receptor"/>
    <property type="match status" value="1"/>
</dbReference>
<proteinExistence type="inferred from homology"/>
<evidence type="ECO:0000256" key="5">
    <source>
        <dbReference type="ARBA" id="ARBA00022833"/>
    </source>
</evidence>
<dbReference type="GO" id="GO:0008270">
    <property type="term" value="F:zinc ion binding"/>
    <property type="evidence" value="ECO:0007669"/>
    <property type="project" value="UniProtKB-KW"/>
</dbReference>
<dbReference type="InterPro" id="IPR051152">
    <property type="entry name" value="C.elegans_Orphan_NR"/>
</dbReference>
<evidence type="ECO:0000259" key="11">
    <source>
        <dbReference type="PROSITE" id="PS51030"/>
    </source>
</evidence>
<sequence>MMEIVPLNLQPLFVPPMPRTICKVCGLPAHGVHFGVTACRACAAFFRRFVVLNLEYDCLQDKKKCSLNQIRRSSCRHCRFQKCLRMGMTADNVQWNRDVYSTDMRYKKLKSPESKHDENVNIVYPSTSQPSRSLYSIVRTQDQLYTQSILSEINYDNIQKEMHKMFMSDIPSTDHGYFASLSPLYQIVEGIQLVRKSQQTENIKFENRLSMETLVPHWRAQAKNTAIMSMHSMAFRNIPLTEKSRIFKSLWQNIYRFERIQMSTEIFGEECVNEKKLAISCERAIQLDSLFFDIEGVAQNKLNVTLQDYKTFAQRCVEEVAKPLAKLKLSIEEVAYLILNFVMHNEESIIGDSLEICDAFRDRVANCLHEYYQKNNITNYAQRISKMMSIINAMKRIHYDDLGGTFVANARNAMEIEEISKVEETKVEIVDDDDEDEEIIVD</sequence>
<dbReference type="SMART" id="SM00399">
    <property type="entry name" value="ZnF_C4"/>
    <property type="match status" value="1"/>
</dbReference>
<dbReference type="Pfam" id="PF00105">
    <property type="entry name" value="zf-C4"/>
    <property type="match status" value="1"/>
</dbReference>
<accession>A0A1I7UKC2</accession>
<dbReference type="WBParaSite" id="Csp11.Scaffold630.g16827.t2">
    <property type="protein sequence ID" value="Csp11.Scaffold630.g16827.t2"/>
    <property type="gene ID" value="Csp11.Scaffold630.g16827"/>
</dbReference>
<evidence type="ECO:0000256" key="3">
    <source>
        <dbReference type="ARBA" id="ARBA00022723"/>
    </source>
</evidence>
<keyword evidence="7" id="KW-0238">DNA-binding</keyword>
<dbReference type="InterPro" id="IPR049636">
    <property type="entry name" value="HNF4-like_DBD"/>
</dbReference>
<keyword evidence="13" id="KW-1185">Reference proteome</keyword>
<comment type="subcellular location">
    <subcellularLocation>
        <location evidence="1">Nucleus</location>
    </subcellularLocation>
</comment>
<dbReference type="InterPro" id="IPR035500">
    <property type="entry name" value="NHR-like_dom_sf"/>
</dbReference>
<dbReference type="PROSITE" id="PS51030">
    <property type="entry name" value="NUCLEAR_REC_DBD_2"/>
    <property type="match status" value="1"/>
</dbReference>
<keyword evidence="8" id="KW-0804">Transcription</keyword>
<reference evidence="14" key="1">
    <citation type="submission" date="2016-11" db="UniProtKB">
        <authorList>
            <consortium name="WormBaseParasite"/>
        </authorList>
    </citation>
    <scope>IDENTIFICATION</scope>
</reference>
<dbReference type="PROSITE" id="PS51843">
    <property type="entry name" value="NR_LBD"/>
    <property type="match status" value="1"/>
</dbReference>
<evidence type="ECO:0000256" key="9">
    <source>
        <dbReference type="ARBA" id="ARBA00023170"/>
    </source>
</evidence>
<keyword evidence="10" id="KW-0539">Nucleus</keyword>
<dbReference type="Proteomes" id="UP000095282">
    <property type="component" value="Unplaced"/>
</dbReference>
<dbReference type="PRINTS" id="PR00047">
    <property type="entry name" value="STROIDFINGER"/>
</dbReference>
<organism evidence="13 14">
    <name type="scientific">Caenorhabditis tropicalis</name>
    <dbReference type="NCBI Taxonomy" id="1561998"/>
    <lineage>
        <taxon>Eukaryota</taxon>
        <taxon>Metazoa</taxon>
        <taxon>Ecdysozoa</taxon>
        <taxon>Nematoda</taxon>
        <taxon>Chromadorea</taxon>
        <taxon>Rhabditida</taxon>
        <taxon>Rhabditina</taxon>
        <taxon>Rhabditomorpha</taxon>
        <taxon>Rhabditoidea</taxon>
        <taxon>Rhabditidae</taxon>
        <taxon>Peloderinae</taxon>
        <taxon>Caenorhabditis</taxon>
    </lineage>
</organism>
<dbReference type="CDD" id="cd06960">
    <property type="entry name" value="NR_DBD_HNF4A"/>
    <property type="match status" value="1"/>
</dbReference>